<dbReference type="AlphaFoldDB" id="U2PKP2"/>
<dbReference type="PATRIC" id="fig|1256908.3.peg.445"/>
<evidence type="ECO:0000256" key="2">
    <source>
        <dbReference type="ARBA" id="ARBA00023219"/>
    </source>
</evidence>
<keyword evidence="2" id="KW-0231">Viral genome packaging</keyword>
<gene>
    <name evidence="3" type="ORF">HMPREF0373_00489</name>
</gene>
<dbReference type="Pfam" id="PF03592">
    <property type="entry name" value="Terminase_2"/>
    <property type="match status" value="1"/>
</dbReference>
<dbReference type="PANTHER" id="PTHR41328">
    <property type="entry name" value="TERMINASE SMALL SUBUNIT-RELATED"/>
    <property type="match status" value="1"/>
</dbReference>
<dbReference type="EMBL" id="AWVJ01000035">
    <property type="protein sequence ID" value="ERK51095.1"/>
    <property type="molecule type" value="Genomic_DNA"/>
</dbReference>
<comment type="caution">
    <text evidence="3">The sequence shown here is derived from an EMBL/GenBank/DDBJ whole genome shotgun (WGS) entry which is preliminary data.</text>
</comment>
<dbReference type="InterPro" id="IPR038713">
    <property type="entry name" value="Terminase_Gp1_N_sf"/>
</dbReference>
<evidence type="ECO:0000313" key="3">
    <source>
        <dbReference type="EMBL" id="ERK51095.1"/>
    </source>
</evidence>
<dbReference type="HOGENOM" id="CLU_064914_2_1_9"/>
<dbReference type="InterPro" id="IPR052404">
    <property type="entry name" value="SPP1-like_terminase"/>
</dbReference>
<dbReference type="InterPro" id="IPR005335">
    <property type="entry name" value="Terminase_ssu"/>
</dbReference>
<dbReference type="Gene3D" id="6.10.140.2160">
    <property type="match status" value="1"/>
</dbReference>
<dbReference type="Proteomes" id="UP000016608">
    <property type="component" value="Unassembled WGS sequence"/>
</dbReference>
<dbReference type="GO" id="GO:0051276">
    <property type="term" value="P:chromosome organization"/>
    <property type="evidence" value="ECO:0007669"/>
    <property type="project" value="InterPro"/>
</dbReference>
<dbReference type="Gene3D" id="1.10.10.1400">
    <property type="entry name" value="Terminase, small subunit, N-terminal DNA-binding domain, HTH motif"/>
    <property type="match status" value="1"/>
</dbReference>
<evidence type="ECO:0000313" key="4">
    <source>
        <dbReference type="Proteomes" id="UP000016608"/>
    </source>
</evidence>
<dbReference type="PANTHER" id="PTHR41328:SF2">
    <property type="entry name" value="TERMINASE SMALL SUBUNIT"/>
    <property type="match status" value="1"/>
</dbReference>
<reference evidence="3 4" key="1">
    <citation type="submission" date="2013-06" db="EMBL/GenBank/DDBJ databases">
        <authorList>
            <person name="Weinstock G."/>
            <person name="Sodergren E."/>
            <person name="Lobos E.A."/>
            <person name="Fulton L."/>
            <person name="Fulton R."/>
            <person name="Courtney L."/>
            <person name="Fronick C."/>
            <person name="O'Laughlin M."/>
            <person name="Godfrey J."/>
            <person name="Wilson R.M."/>
            <person name="Miner T."/>
            <person name="Farmer C."/>
            <person name="Delehaunty K."/>
            <person name="Cordes M."/>
            <person name="Minx P."/>
            <person name="Tomlinson C."/>
            <person name="Chen J."/>
            <person name="Wollam A."/>
            <person name="Pepin K.H."/>
            <person name="Bhonagiri V."/>
            <person name="Zhang X."/>
            <person name="Warren W."/>
            <person name="Mitreva M."/>
            <person name="Mardis E.R."/>
            <person name="Wilson R.K."/>
        </authorList>
    </citation>
    <scope>NUCLEOTIDE SEQUENCE [LARGE SCALE GENOMIC DNA]</scope>
    <source>
        <strain evidence="3 4">ATCC 29099</strain>
    </source>
</reference>
<organism evidence="3 4">
    <name type="scientific">Eubacterium ramulus ATCC 29099</name>
    <dbReference type="NCBI Taxonomy" id="1256908"/>
    <lineage>
        <taxon>Bacteria</taxon>
        <taxon>Bacillati</taxon>
        <taxon>Bacillota</taxon>
        <taxon>Clostridia</taxon>
        <taxon>Eubacteriales</taxon>
        <taxon>Eubacteriaceae</taxon>
        <taxon>Eubacterium</taxon>
    </lineage>
</organism>
<keyword evidence="4" id="KW-1185">Reference proteome</keyword>
<keyword evidence="1" id="KW-1188">Viral release from host cell</keyword>
<protein>
    <submittedName>
        <fullName evidence="3">Terminase small subunit</fullName>
    </submittedName>
</protein>
<accession>U2PKP2</accession>
<proteinExistence type="predicted"/>
<name>U2PKP2_EUBRA</name>
<dbReference type="eggNOG" id="COG3728">
    <property type="taxonomic scope" value="Bacteria"/>
</dbReference>
<sequence>MRLVALTEKQKRFCDEYLIDLNATQAAIRAGYSEKTARQTATENLSKPYIREYIDKRLAEKDAELIADQDEVLKYLTSVMRREKNEHIVVTTSEEKTTYVPDETGKVRRQTVKKEVPQIVEIPAKLSDANKAAELLGKAHGLYTEKIETDVDMELNIKIDYGDSNEN</sequence>
<evidence type="ECO:0000256" key="1">
    <source>
        <dbReference type="ARBA" id="ARBA00022612"/>
    </source>
</evidence>